<feature type="domain" description="C-type lysozyme inhibitor" evidence="5">
    <location>
        <begin position="32"/>
        <end position="102"/>
    </location>
</feature>
<proteinExistence type="predicted"/>
<dbReference type="RefSeq" id="WP_168837252.1">
    <property type="nucleotide sequence ID" value="NZ_JABAIK010000016.1"/>
</dbReference>
<dbReference type="PROSITE" id="PS51257">
    <property type="entry name" value="PROKAR_LIPOPROTEIN"/>
    <property type="match status" value="1"/>
</dbReference>
<keyword evidence="1" id="KW-0732">Signal</keyword>
<accession>A0A7X8TTT0</accession>
<name>A0A7X8TTT0_9VIBR</name>
<comment type="caution">
    <text evidence="6">The sequence shown here is derived from an EMBL/GenBank/DDBJ whole genome shotgun (WGS) entry which is preliminary data.</text>
</comment>
<dbReference type="Gene3D" id="2.40.128.200">
    <property type="match status" value="1"/>
</dbReference>
<evidence type="ECO:0000256" key="2">
    <source>
        <dbReference type="ARBA" id="ARBA00023136"/>
    </source>
</evidence>
<dbReference type="EMBL" id="JABAIK010000016">
    <property type="protein sequence ID" value="NLS14158.1"/>
    <property type="molecule type" value="Genomic_DNA"/>
</dbReference>
<evidence type="ECO:0000313" key="6">
    <source>
        <dbReference type="EMBL" id="NLS14158.1"/>
    </source>
</evidence>
<dbReference type="Proteomes" id="UP000535589">
    <property type="component" value="Unassembled WGS sequence"/>
</dbReference>
<evidence type="ECO:0000313" key="7">
    <source>
        <dbReference type="Proteomes" id="UP000535589"/>
    </source>
</evidence>
<organism evidence="6 7">
    <name type="scientific">Vibrio agarilyticus</name>
    <dbReference type="NCBI Taxonomy" id="2726741"/>
    <lineage>
        <taxon>Bacteria</taxon>
        <taxon>Pseudomonadati</taxon>
        <taxon>Pseudomonadota</taxon>
        <taxon>Gammaproteobacteria</taxon>
        <taxon>Vibrionales</taxon>
        <taxon>Vibrionaceae</taxon>
        <taxon>Vibrio</taxon>
    </lineage>
</organism>
<dbReference type="InterPro" id="IPR018660">
    <property type="entry name" value="MliC"/>
</dbReference>
<gene>
    <name evidence="6" type="ORF">HGP28_14800</name>
</gene>
<evidence type="ECO:0000256" key="4">
    <source>
        <dbReference type="ARBA" id="ARBA00023288"/>
    </source>
</evidence>
<dbReference type="Pfam" id="PF09864">
    <property type="entry name" value="MliC"/>
    <property type="match status" value="1"/>
</dbReference>
<sequence>MKTTLFSIIAITALAGCSTLSKNESVEDTAHYVCAPNLHVTADFLNNYDAVRLNMPGQTILPENEVLLTRTPAASGMMFSRTGAWPVTFLAKGDMAMLEINNRFYNDCATTEAP</sequence>
<evidence type="ECO:0000256" key="3">
    <source>
        <dbReference type="ARBA" id="ARBA00023139"/>
    </source>
</evidence>
<dbReference type="InterPro" id="IPR036328">
    <property type="entry name" value="MliC_sf"/>
</dbReference>
<protein>
    <submittedName>
        <fullName evidence="6">Lysozyme inhibitor</fullName>
    </submittedName>
</protein>
<keyword evidence="2" id="KW-0472">Membrane</keyword>
<keyword evidence="4" id="KW-0449">Lipoprotein</keyword>
<evidence type="ECO:0000259" key="5">
    <source>
        <dbReference type="Pfam" id="PF09864"/>
    </source>
</evidence>
<evidence type="ECO:0000256" key="1">
    <source>
        <dbReference type="ARBA" id="ARBA00022729"/>
    </source>
</evidence>
<reference evidence="6 7" key="1">
    <citation type="submission" date="2020-04" db="EMBL/GenBank/DDBJ databases">
        <title>Vibrio sp. SM6, a novel species isolated from seawater.</title>
        <authorList>
            <person name="Wang X."/>
        </authorList>
    </citation>
    <scope>NUCLEOTIDE SEQUENCE [LARGE SCALE GENOMIC DNA]</scope>
    <source>
        <strain evidence="6 7">SM6</strain>
    </source>
</reference>
<dbReference type="SUPFAM" id="SSF141488">
    <property type="entry name" value="YdhA-like"/>
    <property type="match status" value="1"/>
</dbReference>
<dbReference type="AlphaFoldDB" id="A0A7X8TTT0"/>
<keyword evidence="3" id="KW-0564">Palmitate</keyword>
<keyword evidence="7" id="KW-1185">Reference proteome</keyword>